<dbReference type="SUPFAM" id="SSF100950">
    <property type="entry name" value="NagB/RpiA/CoA transferase-like"/>
    <property type="match status" value="1"/>
</dbReference>
<keyword evidence="4" id="KW-0479">Metal-binding</keyword>
<keyword evidence="4" id="KW-0460">Magnesium</keyword>
<keyword evidence="2 4" id="KW-0547">Nucleotide-binding</keyword>
<accession>A0ABW2K2H6</accession>
<name>A0ABW2K2H6_9BACI</name>
<dbReference type="GO" id="GO:0030272">
    <property type="term" value="F:5-formyltetrahydrofolate cyclo-ligase activity"/>
    <property type="evidence" value="ECO:0007669"/>
    <property type="project" value="UniProtKB-EC"/>
</dbReference>
<dbReference type="EC" id="6.3.3.2" evidence="4"/>
<dbReference type="InterPro" id="IPR024185">
    <property type="entry name" value="FTHF_cligase-like_sf"/>
</dbReference>
<comment type="catalytic activity">
    <reaction evidence="4">
        <text>(6S)-5-formyl-5,6,7,8-tetrahydrofolate + ATP = (6R)-5,10-methenyltetrahydrofolate + ADP + phosphate</text>
        <dbReference type="Rhea" id="RHEA:10488"/>
        <dbReference type="ChEBI" id="CHEBI:30616"/>
        <dbReference type="ChEBI" id="CHEBI:43474"/>
        <dbReference type="ChEBI" id="CHEBI:57455"/>
        <dbReference type="ChEBI" id="CHEBI:57457"/>
        <dbReference type="ChEBI" id="CHEBI:456216"/>
        <dbReference type="EC" id="6.3.3.2"/>
    </reaction>
</comment>
<protein>
    <recommendedName>
        <fullName evidence="4">5-formyltetrahydrofolate cyclo-ligase</fullName>
        <ecNumber evidence="4">6.3.3.2</ecNumber>
    </recommendedName>
</protein>
<comment type="cofactor">
    <cofactor evidence="4">
        <name>Mg(2+)</name>
        <dbReference type="ChEBI" id="CHEBI:18420"/>
    </cofactor>
</comment>
<keyword evidence="5" id="KW-0436">Ligase</keyword>
<dbReference type="Proteomes" id="UP001596494">
    <property type="component" value="Unassembled WGS sequence"/>
</dbReference>
<evidence type="ECO:0000256" key="4">
    <source>
        <dbReference type="RuleBase" id="RU361279"/>
    </source>
</evidence>
<dbReference type="NCBIfam" id="TIGR02727">
    <property type="entry name" value="MTHFS_bact"/>
    <property type="match status" value="1"/>
</dbReference>
<dbReference type="InterPro" id="IPR002698">
    <property type="entry name" value="FTHF_cligase"/>
</dbReference>
<gene>
    <name evidence="5" type="ORF">ACFQMN_08310</name>
</gene>
<evidence type="ECO:0000256" key="1">
    <source>
        <dbReference type="ARBA" id="ARBA00010638"/>
    </source>
</evidence>
<dbReference type="EMBL" id="JBHTBY010000006">
    <property type="protein sequence ID" value="MFC7320884.1"/>
    <property type="molecule type" value="Genomic_DNA"/>
</dbReference>
<dbReference type="InterPro" id="IPR037171">
    <property type="entry name" value="NagB/RpiA_transferase-like"/>
</dbReference>
<evidence type="ECO:0000313" key="5">
    <source>
        <dbReference type="EMBL" id="MFC7320884.1"/>
    </source>
</evidence>
<dbReference type="PANTHER" id="PTHR23407">
    <property type="entry name" value="ATPASE INHIBITOR/5-FORMYLTETRAHYDROFOLATE CYCLO-LIGASE"/>
    <property type="match status" value="1"/>
</dbReference>
<proteinExistence type="inferred from homology"/>
<keyword evidence="6" id="KW-1185">Reference proteome</keyword>
<dbReference type="Gene3D" id="3.40.50.10420">
    <property type="entry name" value="NagB/RpiA/CoA transferase-like"/>
    <property type="match status" value="1"/>
</dbReference>
<dbReference type="Pfam" id="PF01812">
    <property type="entry name" value="5-FTHF_cyc-lig"/>
    <property type="match status" value="1"/>
</dbReference>
<dbReference type="PIRSF" id="PIRSF006806">
    <property type="entry name" value="FTHF_cligase"/>
    <property type="match status" value="1"/>
</dbReference>
<organism evidence="5 6">
    <name type="scientific">Halobacillus campisalis</name>
    <dbReference type="NCBI Taxonomy" id="435909"/>
    <lineage>
        <taxon>Bacteria</taxon>
        <taxon>Bacillati</taxon>
        <taxon>Bacillota</taxon>
        <taxon>Bacilli</taxon>
        <taxon>Bacillales</taxon>
        <taxon>Bacillaceae</taxon>
        <taxon>Halobacillus</taxon>
    </lineage>
</organism>
<evidence type="ECO:0000256" key="2">
    <source>
        <dbReference type="ARBA" id="ARBA00022741"/>
    </source>
</evidence>
<sequence>MEKKLLREKGKLLLKAMDQHEKQSIESRLHEELLQSKQWAEAETVALTVSFSHEWDTYTIIEEAWSTGKQPVVPKCDPITKKMTFYKLKDFTQLETVYYGLKEPSPELTVPVSKDDIQLVIVPGLIYDRKGFRIGYGGGFYDRFLKDYNGVSLSILAKKQLVDEVPTESYDVPVHYLITENGLTDIHSSLNEG</sequence>
<dbReference type="PANTHER" id="PTHR23407:SF1">
    <property type="entry name" value="5-FORMYLTETRAHYDROFOLATE CYCLO-LIGASE"/>
    <property type="match status" value="1"/>
</dbReference>
<comment type="similarity">
    <text evidence="1 4">Belongs to the 5-formyltetrahydrofolate cyclo-ligase family.</text>
</comment>
<dbReference type="RefSeq" id="WP_289214461.1">
    <property type="nucleotide sequence ID" value="NZ_JAPVRC010000001.1"/>
</dbReference>
<keyword evidence="3 4" id="KW-0067">ATP-binding</keyword>
<evidence type="ECO:0000313" key="6">
    <source>
        <dbReference type="Proteomes" id="UP001596494"/>
    </source>
</evidence>
<comment type="caution">
    <text evidence="5">The sequence shown here is derived from an EMBL/GenBank/DDBJ whole genome shotgun (WGS) entry which is preliminary data.</text>
</comment>
<evidence type="ECO:0000256" key="3">
    <source>
        <dbReference type="ARBA" id="ARBA00022840"/>
    </source>
</evidence>
<reference evidence="6" key="1">
    <citation type="journal article" date="2019" name="Int. J. Syst. Evol. Microbiol.">
        <title>The Global Catalogue of Microorganisms (GCM) 10K type strain sequencing project: providing services to taxonomists for standard genome sequencing and annotation.</title>
        <authorList>
            <consortium name="The Broad Institute Genomics Platform"/>
            <consortium name="The Broad Institute Genome Sequencing Center for Infectious Disease"/>
            <person name="Wu L."/>
            <person name="Ma J."/>
        </authorList>
    </citation>
    <scope>NUCLEOTIDE SEQUENCE [LARGE SCALE GENOMIC DNA]</scope>
    <source>
        <strain evidence="6">CCUG 73951</strain>
    </source>
</reference>